<comment type="caution">
    <text evidence="2">The sequence shown here is derived from an EMBL/GenBank/DDBJ whole genome shotgun (WGS) entry which is preliminary data.</text>
</comment>
<feature type="compositionally biased region" description="Polar residues" evidence="1">
    <location>
        <begin position="267"/>
        <end position="282"/>
    </location>
</feature>
<feature type="region of interest" description="Disordered" evidence="1">
    <location>
        <begin position="292"/>
        <end position="367"/>
    </location>
</feature>
<feature type="region of interest" description="Disordered" evidence="1">
    <location>
        <begin position="157"/>
        <end position="177"/>
    </location>
</feature>
<dbReference type="EMBL" id="NJET01000132">
    <property type="protein sequence ID" value="PHH60709.1"/>
    <property type="molecule type" value="Genomic_DNA"/>
</dbReference>
<feature type="region of interest" description="Disordered" evidence="1">
    <location>
        <begin position="216"/>
        <end position="248"/>
    </location>
</feature>
<dbReference type="OrthoDB" id="4924986at2759"/>
<protein>
    <submittedName>
        <fullName evidence="2">Uncharacterized protein</fullName>
    </submittedName>
</protein>
<feature type="region of interest" description="Disordered" evidence="1">
    <location>
        <begin position="881"/>
        <end position="934"/>
    </location>
</feature>
<reference evidence="2 3" key="1">
    <citation type="submission" date="2017-06" db="EMBL/GenBank/DDBJ databases">
        <title>Ant-infecting Ophiocordyceps genomes reveal a high diversity of potential behavioral manipulation genes and a possible major role for enterotoxins.</title>
        <authorList>
            <person name="De Bekker C."/>
            <person name="Evans H.C."/>
            <person name="Brachmann A."/>
            <person name="Hughes D.P."/>
        </authorList>
    </citation>
    <scope>NUCLEOTIDE SEQUENCE [LARGE SCALE GENOMIC DNA]</scope>
    <source>
        <strain evidence="2 3">Map64</strain>
    </source>
</reference>
<feature type="compositionally biased region" description="Basic and acidic residues" evidence="1">
    <location>
        <begin position="292"/>
        <end position="305"/>
    </location>
</feature>
<feature type="compositionally biased region" description="Polar residues" evidence="1">
    <location>
        <begin position="844"/>
        <end position="856"/>
    </location>
</feature>
<gene>
    <name evidence="2" type="ORF">CDD81_1327</name>
</gene>
<evidence type="ECO:0000313" key="2">
    <source>
        <dbReference type="EMBL" id="PHH60709.1"/>
    </source>
</evidence>
<feature type="region of interest" description="Disordered" evidence="1">
    <location>
        <begin position="422"/>
        <end position="442"/>
    </location>
</feature>
<feature type="compositionally biased region" description="Polar residues" evidence="1">
    <location>
        <begin position="429"/>
        <end position="441"/>
    </location>
</feature>
<accession>A0A2C5X850</accession>
<feature type="region of interest" description="Disordered" evidence="1">
    <location>
        <begin position="265"/>
        <end position="284"/>
    </location>
</feature>
<name>A0A2C5X850_9HYPO</name>
<sequence>MSHSHTNPPHTGLFVPIRPSSSLSNLVEYFPHEPQPDDASSSTDRTWRNCFSQVQSFCRPPAWTRVAVNASMTRNVRIIMKRIQFPMVENADQEAILGPILQRKRRADAGHIEEAHVKRARLVLTLDDTLAQFAGMPLTPNQVSKMVMDAKAQVTENLDKESADESATNGASSQDRLVSDKRRLNDLYLRRHDTSSGSLHRGLLLQLLNHENEAVAKSQITSSEPASSDSSLFERGTEAAAEHTKNSSEALTFLRRNLVPRKAQCLDQESSIEPGLDSSSLLSKPDMDALVSRDDSGLELKHSHDNTSQLGTTTVTVPMSLPGMTTGSEPGLGGESSPGKSVQVESANRECPEPSTPCTSSKTVQDVSERHFETPVETAEPNMTPHGNNAEVAGQQTMLQDASGLDFGQRSSNFASPQFVKPGVGAGASPQTSRIGSANTTSRRRNEPLIRRVVGNHAVFKSSTPQAIEFGSNVFDDHAQLQASPLAKLENNHTSDFAPGKEIADPFRSAPSIRPVEDFAVSQLGQLRTPHVPRRLDMAANTAVTPAISWALLMGRDPLENTAQSTPQHCGSKVYDVDMHLGTDIFGTDMPAVDSLARIATHKCGGEAKVVVTRENGRLFVRFKLPIEYSNKFPESQCTEVDDSTAMEVDPMPVAGLNMGQTVEPDAVVGDPMKICNDSPGEQNWSPFSSGEQLGSMELSRLSVSQPDIPSAFAEQRRPLGTKDPNLSSPHKKASRALDMVGSDVSLEKQTSRGRHVPLMDALDDEMVDAPRPDTGDDVDMADKGEKSDVEMADAPCTRRSSRLRVLRSNARSRATRAPKSSISAPNKDVSNSGSGRNAKRTTRANNTAGVANRTRANTNINKGAEYPAQILAKQTYHESGMEGLEEQTSQTVADCKHSKGRPRKPRATQGKTAVEKAEMTTTAAQRKPARAMN</sequence>
<feature type="compositionally biased region" description="Polar residues" evidence="1">
    <location>
        <begin position="218"/>
        <end position="231"/>
    </location>
</feature>
<feature type="compositionally biased region" description="Basic and acidic residues" evidence="1">
    <location>
        <begin position="235"/>
        <end position="246"/>
    </location>
</feature>
<feature type="compositionally biased region" description="Polar residues" evidence="1">
    <location>
        <begin position="306"/>
        <end position="317"/>
    </location>
</feature>
<feature type="compositionally biased region" description="Basic and acidic residues" evidence="1">
    <location>
        <begin position="769"/>
        <end position="790"/>
    </location>
</feature>
<feature type="compositionally biased region" description="Polar residues" evidence="1">
    <location>
        <begin position="819"/>
        <end position="836"/>
    </location>
</feature>
<feature type="compositionally biased region" description="Polar residues" evidence="1">
    <location>
        <begin position="165"/>
        <end position="176"/>
    </location>
</feature>
<feature type="region of interest" description="Disordered" evidence="1">
    <location>
        <begin position="714"/>
        <end position="856"/>
    </location>
</feature>
<feature type="compositionally biased region" description="Polar residues" evidence="1">
    <location>
        <begin position="356"/>
        <end position="366"/>
    </location>
</feature>
<proteinExistence type="predicted"/>
<keyword evidence="3" id="KW-1185">Reference proteome</keyword>
<dbReference type="Proteomes" id="UP000226192">
    <property type="component" value="Unassembled WGS sequence"/>
</dbReference>
<evidence type="ECO:0000256" key="1">
    <source>
        <dbReference type="SAM" id="MobiDB-lite"/>
    </source>
</evidence>
<evidence type="ECO:0000313" key="3">
    <source>
        <dbReference type="Proteomes" id="UP000226192"/>
    </source>
</evidence>
<organism evidence="2 3">
    <name type="scientific">Ophiocordyceps australis</name>
    <dbReference type="NCBI Taxonomy" id="1399860"/>
    <lineage>
        <taxon>Eukaryota</taxon>
        <taxon>Fungi</taxon>
        <taxon>Dikarya</taxon>
        <taxon>Ascomycota</taxon>
        <taxon>Pezizomycotina</taxon>
        <taxon>Sordariomycetes</taxon>
        <taxon>Hypocreomycetidae</taxon>
        <taxon>Hypocreales</taxon>
        <taxon>Ophiocordycipitaceae</taxon>
        <taxon>Ophiocordyceps</taxon>
    </lineage>
</organism>
<dbReference type="AlphaFoldDB" id="A0A2C5X850"/>